<reference evidence="2 3" key="1">
    <citation type="submission" date="2019-04" db="EMBL/GenBank/DDBJ databases">
        <authorList>
            <person name="Feng G."/>
            <person name="Zhang J."/>
            <person name="Zhu H."/>
        </authorList>
    </citation>
    <scope>NUCLEOTIDE SEQUENCE [LARGE SCALE GENOMIC DNA]</scope>
    <source>
        <strain evidence="2 3">JCM 17223</strain>
    </source>
</reference>
<evidence type="ECO:0000313" key="3">
    <source>
        <dbReference type="Proteomes" id="UP000297739"/>
    </source>
</evidence>
<dbReference type="AlphaFoldDB" id="A0A4Z0PIA7"/>
<keyword evidence="3" id="KW-1185">Reference proteome</keyword>
<evidence type="ECO:0008006" key="4">
    <source>
        <dbReference type="Google" id="ProtNLM"/>
    </source>
</evidence>
<feature type="signal peptide" evidence="1">
    <location>
        <begin position="1"/>
        <end position="24"/>
    </location>
</feature>
<dbReference type="OrthoDB" id="680777at2"/>
<proteinExistence type="predicted"/>
<feature type="chain" id="PRO_5021502184" description="DUF4177 domain-containing protein" evidence="1">
    <location>
        <begin position="25"/>
        <end position="127"/>
    </location>
</feature>
<gene>
    <name evidence="2" type="ORF">E5J99_15635</name>
</gene>
<dbReference type="EMBL" id="SRLD01000033">
    <property type="protein sequence ID" value="TGE14587.1"/>
    <property type="molecule type" value="Genomic_DNA"/>
</dbReference>
<name>A0A4Z0PIA7_9BACT</name>
<dbReference type="Proteomes" id="UP000297739">
    <property type="component" value="Unassembled WGS sequence"/>
</dbReference>
<keyword evidence="1" id="KW-0732">Signal</keyword>
<evidence type="ECO:0000256" key="1">
    <source>
        <dbReference type="SAM" id="SignalP"/>
    </source>
</evidence>
<comment type="caution">
    <text evidence="2">The sequence shown here is derived from an EMBL/GenBank/DDBJ whole genome shotgun (WGS) entry which is preliminary data.</text>
</comment>
<organism evidence="2 3">
    <name type="scientific">Hymenobacter elongatus</name>
    <dbReference type="NCBI Taxonomy" id="877208"/>
    <lineage>
        <taxon>Bacteria</taxon>
        <taxon>Pseudomonadati</taxon>
        <taxon>Bacteroidota</taxon>
        <taxon>Cytophagia</taxon>
        <taxon>Cytophagales</taxon>
        <taxon>Hymenobacteraceae</taxon>
        <taxon>Hymenobacter</taxon>
    </lineage>
</organism>
<protein>
    <recommendedName>
        <fullName evidence="4">DUF4177 domain-containing protein</fullName>
    </recommendedName>
</protein>
<sequence length="127" mass="13986">MQASITRFALFFALVVVSLVPRQAAAQAGKYSFMQMTTIESVIAGGMGRSKVSFTPEFKGAKEGVLENLFSLTGLNLGNLRKNEESINTYMQQISDDGWELVSTVPLTYSLPGSGLFMTRYVFRKAK</sequence>
<accession>A0A4Z0PIA7</accession>
<dbReference type="RefSeq" id="WP_135498751.1">
    <property type="nucleotide sequence ID" value="NZ_SRLD01000033.1"/>
</dbReference>
<evidence type="ECO:0000313" key="2">
    <source>
        <dbReference type="EMBL" id="TGE14587.1"/>
    </source>
</evidence>